<evidence type="ECO:0000256" key="9">
    <source>
        <dbReference type="ARBA" id="ARBA00023268"/>
    </source>
</evidence>
<keyword evidence="7" id="KW-0658">Purine biosynthesis</keyword>
<dbReference type="SUPFAM" id="SSF52335">
    <property type="entry name" value="Methylglyoxal synthase-like"/>
    <property type="match status" value="1"/>
</dbReference>
<organism evidence="11 12">
    <name type="scientific">Phlyctema vagabunda</name>
    <dbReference type="NCBI Taxonomy" id="108571"/>
    <lineage>
        <taxon>Eukaryota</taxon>
        <taxon>Fungi</taxon>
        <taxon>Dikarya</taxon>
        <taxon>Ascomycota</taxon>
        <taxon>Pezizomycotina</taxon>
        <taxon>Leotiomycetes</taxon>
        <taxon>Helotiales</taxon>
        <taxon>Dermateaceae</taxon>
        <taxon>Phlyctema</taxon>
    </lineage>
</organism>
<sequence length="595" mass="64834">MSATTKTAIISVYDKTGLLDLAKGLIKHNVRLLASGGTAKMIRESGFAVEDVSAITHAPEMLAGRVKTLHPAVHAGILARDLASDEKDLAEQNINKVDYVICNLYPFKDTISKINVTIPEAVEEIDIGGVTLIRAAAKNHTRVTILSDPTDYPGFLEELEKGEVTEHSRNLYALKAFEHTAEYDAAISGFFRKQYAADGAQQLALRYGANPHQKPAAAFVKSGYLPFKVLCGSPGYINLLDALNAWPLVKELKTALGSPAAASFKHVSPAGAAIGVPLSADERKVYMVDDIEGLENSPLAQAYARARGADRMSSFGDMIALSDIVDVPTAKIISREVSDGVIAAGYEDAALEILRKKKGGKYLVLQMDPEYEPPAQESRSVYGITMTQQRNDYQLSPKSFTSIITPKDSAPLSEAALRDLTVATISLKYTQSNSVCYALNGQIIGLGAGQQSRIHCTRLAGDKADNWWLRFNPRVLGIKWKKGTKRPDKSNAIDLLVSGQLPKDGPEREGYEAFFEEVPQAFTEQEREEWLGKLSEVAVSSDAFFPFIDNVYRAGRSGAKYIAAPSGSQNDSAVFETAEKLGITFVEQSIRLFHH</sequence>
<protein>
    <submittedName>
        <fullName evidence="11">Bifunctional purine biosynthesis protein ADE17</fullName>
    </submittedName>
</protein>
<keyword evidence="9" id="KW-0511">Multifunctional enzyme</keyword>
<evidence type="ECO:0000256" key="8">
    <source>
        <dbReference type="ARBA" id="ARBA00022801"/>
    </source>
</evidence>
<comment type="similarity">
    <text evidence="4">Belongs to the PurH family.</text>
</comment>
<dbReference type="Pfam" id="PF01808">
    <property type="entry name" value="AICARFT_IMPCHas"/>
    <property type="match status" value="1"/>
</dbReference>
<accession>A0ABR4PKH3</accession>
<dbReference type="SUPFAM" id="SSF53927">
    <property type="entry name" value="Cytidine deaminase-like"/>
    <property type="match status" value="1"/>
</dbReference>
<dbReference type="InterPro" id="IPR024051">
    <property type="entry name" value="AICAR_Tfase_dup_dom_sf"/>
</dbReference>
<keyword evidence="5" id="KW-0963">Cytoplasm</keyword>
<evidence type="ECO:0000256" key="3">
    <source>
        <dbReference type="ARBA" id="ARBA00004954"/>
    </source>
</evidence>
<dbReference type="Gene3D" id="3.40.50.1380">
    <property type="entry name" value="Methylglyoxal synthase-like domain"/>
    <property type="match status" value="1"/>
</dbReference>
<dbReference type="Gene3D" id="3.40.140.20">
    <property type="match status" value="2"/>
</dbReference>
<evidence type="ECO:0000256" key="7">
    <source>
        <dbReference type="ARBA" id="ARBA00022755"/>
    </source>
</evidence>
<evidence type="ECO:0000256" key="5">
    <source>
        <dbReference type="ARBA" id="ARBA00022490"/>
    </source>
</evidence>
<keyword evidence="8" id="KW-0378">Hydrolase</keyword>
<dbReference type="HAMAP" id="MF_00139">
    <property type="entry name" value="PurH"/>
    <property type="match status" value="1"/>
</dbReference>
<evidence type="ECO:0000313" key="12">
    <source>
        <dbReference type="Proteomes" id="UP001629113"/>
    </source>
</evidence>
<dbReference type="Gene3D" id="1.10.287.440">
    <property type="match status" value="1"/>
</dbReference>
<dbReference type="PANTHER" id="PTHR11692">
    <property type="entry name" value="BIFUNCTIONAL PURINE BIOSYNTHESIS PROTEIN PURH"/>
    <property type="match status" value="1"/>
</dbReference>
<reference evidence="11 12" key="1">
    <citation type="submission" date="2024-06" db="EMBL/GenBank/DDBJ databases">
        <title>Complete genome of Phlyctema vagabunda strain 19-DSS-EL-015.</title>
        <authorList>
            <person name="Fiorenzani C."/>
        </authorList>
    </citation>
    <scope>NUCLEOTIDE SEQUENCE [LARGE SCALE GENOMIC DNA]</scope>
    <source>
        <strain evidence="11 12">19-DSS-EL-015</strain>
    </source>
</reference>
<evidence type="ECO:0000256" key="2">
    <source>
        <dbReference type="ARBA" id="ARBA00004844"/>
    </source>
</evidence>
<dbReference type="SMART" id="SM00798">
    <property type="entry name" value="AICARFT_IMPCHas"/>
    <property type="match status" value="1"/>
</dbReference>
<evidence type="ECO:0000256" key="6">
    <source>
        <dbReference type="ARBA" id="ARBA00022679"/>
    </source>
</evidence>
<evidence type="ECO:0000256" key="4">
    <source>
        <dbReference type="ARBA" id="ARBA00007667"/>
    </source>
</evidence>
<keyword evidence="12" id="KW-1185">Reference proteome</keyword>
<dbReference type="NCBIfam" id="TIGR00355">
    <property type="entry name" value="purH"/>
    <property type="match status" value="1"/>
</dbReference>
<proteinExistence type="inferred from homology"/>
<dbReference type="CDD" id="cd01421">
    <property type="entry name" value="IMPCH"/>
    <property type="match status" value="1"/>
</dbReference>
<dbReference type="InterPro" id="IPR016193">
    <property type="entry name" value="Cytidine_deaminase-like"/>
</dbReference>
<dbReference type="Pfam" id="PF02142">
    <property type="entry name" value="MGS"/>
    <property type="match status" value="1"/>
</dbReference>
<gene>
    <name evidence="11" type="ORF">PVAG01_05568</name>
</gene>
<evidence type="ECO:0000313" key="11">
    <source>
        <dbReference type="EMBL" id="KAL3423821.1"/>
    </source>
</evidence>
<dbReference type="PROSITE" id="PS51855">
    <property type="entry name" value="MGS"/>
    <property type="match status" value="1"/>
</dbReference>
<comment type="pathway">
    <text evidence="2">Purine metabolism; IMP biosynthesis via de novo pathway; IMP from 5-formamido-1-(5-phospho-D-ribosyl)imidazole-4-carboxamide: step 1/1.</text>
</comment>
<comment type="subcellular location">
    <subcellularLocation>
        <location evidence="1">Cytoplasm</location>
        <location evidence="1">Cytosol</location>
    </subcellularLocation>
</comment>
<comment type="pathway">
    <text evidence="3">Purine metabolism; IMP biosynthesis via de novo pathway; 5-formamido-1-(5-phospho-D-ribosyl)imidazole-4-carboxamide from 5-amino-1-(5-phospho-D-ribosyl)imidazole-4-carboxamide (10-formyl THF route): step 1/1.</text>
</comment>
<comment type="caution">
    <text evidence="11">The sequence shown here is derived from an EMBL/GenBank/DDBJ whole genome shotgun (WGS) entry which is preliminary data.</text>
</comment>
<evidence type="ECO:0000256" key="1">
    <source>
        <dbReference type="ARBA" id="ARBA00004514"/>
    </source>
</evidence>
<dbReference type="PIRSF" id="PIRSF000414">
    <property type="entry name" value="AICARFT_IMPCHas"/>
    <property type="match status" value="1"/>
</dbReference>
<dbReference type="SMART" id="SM00851">
    <property type="entry name" value="MGS"/>
    <property type="match status" value="1"/>
</dbReference>
<dbReference type="PANTHER" id="PTHR11692:SF0">
    <property type="entry name" value="BIFUNCTIONAL PURINE BIOSYNTHESIS PROTEIN ATIC"/>
    <property type="match status" value="1"/>
</dbReference>
<evidence type="ECO:0000259" key="10">
    <source>
        <dbReference type="PROSITE" id="PS51855"/>
    </source>
</evidence>
<feature type="domain" description="MGS-like" evidence="10">
    <location>
        <begin position="1"/>
        <end position="147"/>
    </location>
</feature>
<keyword evidence="6" id="KW-0808">Transferase</keyword>
<dbReference type="InterPro" id="IPR002695">
    <property type="entry name" value="PurH-like"/>
</dbReference>
<dbReference type="InterPro" id="IPR036914">
    <property type="entry name" value="MGS-like_dom_sf"/>
</dbReference>
<dbReference type="NCBIfam" id="NF005492">
    <property type="entry name" value="PRK07106.1"/>
    <property type="match status" value="1"/>
</dbReference>
<name>A0ABR4PKH3_9HELO</name>
<dbReference type="InterPro" id="IPR011607">
    <property type="entry name" value="MGS-like_dom"/>
</dbReference>
<dbReference type="InterPro" id="IPR024050">
    <property type="entry name" value="AICAR_Tfase_insert_dom_sf"/>
</dbReference>
<dbReference type="EMBL" id="JBFCZG010000004">
    <property type="protein sequence ID" value="KAL3423821.1"/>
    <property type="molecule type" value="Genomic_DNA"/>
</dbReference>
<dbReference type="Proteomes" id="UP001629113">
    <property type="component" value="Unassembled WGS sequence"/>
</dbReference>